<dbReference type="InterPro" id="IPR045865">
    <property type="entry name" value="ACT-like_dom_sf"/>
</dbReference>
<evidence type="ECO:0000259" key="1">
    <source>
        <dbReference type="PROSITE" id="PS51671"/>
    </source>
</evidence>
<dbReference type="EMBL" id="CP042582">
    <property type="protein sequence ID" value="QEX22532.1"/>
    <property type="molecule type" value="Genomic_DNA"/>
</dbReference>
<protein>
    <recommendedName>
        <fullName evidence="1">ACT domain-containing protein</fullName>
    </recommendedName>
</protein>
<sequence>MSRTALISILCEDRIGLIAAVTGRLYDLGINLGDTTFAVLGGAAEFTTLAELPDHQSLGGVEAELSDLPALEGAKISVAPFSYRAQHDDTARITHRIEIEGEDSPGLVARLSEVFVGFGANIVRLNSERVGGASGARYVTRIAAWIPPEKAKACLATVANTAGELRLTCKTQAV</sequence>
<dbReference type="Proteomes" id="UP000325797">
    <property type="component" value="Chromosome"/>
</dbReference>
<dbReference type="Pfam" id="PF01842">
    <property type="entry name" value="ACT"/>
    <property type="match status" value="1"/>
</dbReference>
<dbReference type="InterPro" id="IPR002912">
    <property type="entry name" value="ACT_dom"/>
</dbReference>
<evidence type="ECO:0000313" key="2">
    <source>
        <dbReference type="EMBL" id="QEX22532.1"/>
    </source>
</evidence>
<dbReference type="InterPro" id="IPR050990">
    <property type="entry name" value="UPF0237/GcvR_regulator"/>
</dbReference>
<gene>
    <name evidence="2" type="ORF">FRZ61_24640</name>
</gene>
<dbReference type="RefSeq" id="WP_151118008.1">
    <property type="nucleotide sequence ID" value="NZ_CP042582.1"/>
</dbReference>
<dbReference type="Gene3D" id="3.30.70.260">
    <property type="match status" value="2"/>
</dbReference>
<dbReference type="KEGG" id="hadh:FRZ61_24640"/>
<organism evidence="2 3">
    <name type="scientific">Hypericibacter adhaerens</name>
    <dbReference type="NCBI Taxonomy" id="2602016"/>
    <lineage>
        <taxon>Bacteria</taxon>
        <taxon>Pseudomonadati</taxon>
        <taxon>Pseudomonadota</taxon>
        <taxon>Alphaproteobacteria</taxon>
        <taxon>Rhodospirillales</taxon>
        <taxon>Dongiaceae</taxon>
        <taxon>Hypericibacter</taxon>
    </lineage>
</organism>
<dbReference type="CDD" id="cd02116">
    <property type="entry name" value="ACT"/>
    <property type="match status" value="1"/>
</dbReference>
<dbReference type="SUPFAM" id="SSF55021">
    <property type="entry name" value="ACT-like"/>
    <property type="match status" value="2"/>
</dbReference>
<keyword evidence="3" id="KW-1185">Reference proteome</keyword>
<dbReference type="PANTHER" id="PTHR34875">
    <property type="entry name" value="UPF0237 PROTEIN MJ1558"/>
    <property type="match status" value="1"/>
</dbReference>
<reference evidence="2 3" key="1">
    <citation type="submission" date="2019-08" db="EMBL/GenBank/DDBJ databases">
        <title>Hyperibacter terrae gen. nov., sp. nov. and Hyperibacter viscosus sp. nov., two new members in the family Rhodospirillaceae isolated from the rhizosphere of Hypericum perforatum.</title>
        <authorList>
            <person name="Noviana Z."/>
        </authorList>
    </citation>
    <scope>NUCLEOTIDE SEQUENCE [LARGE SCALE GENOMIC DNA]</scope>
    <source>
        <strain evidence="2 3">R5959</strain>
    </source>
</reference>
<name>A0A5J6MXR4_9PROT</name>
<dbReference type="AlphaFoldDB" id="A0A5J6MXR4"/>
<proteinExistence type="predicted"/>
<dbReference type="PANTHER" id="PTHR34875:SF6">
    <property type="entry name" value="UPF0237 PROTEIN MJ1558"/>
    <property type="match status" value="1"/>
</dbReference>
<accession>A0A5J6MXR4</accession>
<dbReference type="OrthoDB" id="8017168at2"/>
<dbReference type="PROSITE" id="PS51671">
    <property type="entry name" value="ACT"/>
    <property type="match status" value="1"/>
</dbReference>
<feature type="domain" description="ACT" evidence="1">
    <location>
        <begin position="6"/>
        <end position="84"/>
    </location>
</feature>
<evidence type="ECO:0000313" key="3">
    <source>
        <dbReference type="Proteomes" id="UP000325797"/>
    </source>
</evidence>